<dbReference type="Proteomes" id="UP000275772">
    <property type="component" value="Unassembled WGS sequence"/>
</dbReference>
<evidence type="ECO:0000256" key="1">
    <source>
        <dbReference type="SAM" id="MobiDB-lite"/>
    </source>
</evidence>
<sequence>MSTLQTHIEELASTPTPTTRRSSHLRETFFQGFKLSARGMATSLCTTLVLTTKIYTYLAATAWPRRLNISWNVLCSTRVLPQFQFLLPIRQTSL</sequence>
<evidence type="ECO:0000313" key="2">
    <source>
        <dbReference type="EMBL" id="SZF06052.1"/>
    </source>
</evidence>
<dbReference type="AlphaFoldDB" id="A0A383V3H5"/>
<dbReference type="VEuPathDB" id="FungiDB:BLGHR1_16855"/>
<gene>
    <name evidence="2" type="ORF">BLGHR1_16855</name>
</gene>
<protein>
    <submittedName>
        <fullName evidence="2">Uncharacterized protein</fullName>
    </submittedName>
</protein>
<name>A0A383V3H5_BLUHO</name>
<accession>A0A383V3H5</accession>
<reference evidence="2 3" key="1">
    <citation type="submission" date="2017-11" db="EMBL/GenBank/DDBJ databases">
        <authorList>
            <person name="Kracher B."/>
        </authorList>
    </citation>
    <scope>NUCLEOTIDE SEQUENCE [LARGE SCALE GENOMIC DNA]</scope>
    <source>
        <strain evidence="2 3">RACE1</strain>
    </source>
</reference>
<proteinExistence type="predicted"/>
<feature type="region of interest" description="Disordered" evidence="1">
    <location>
        <begin position="1"/>
        <end position="21"/>
    </location>
</feature>
<dbReference type="EMBL" id="UNSH01000086">
    <property type="protein sequence ID" value="SZF06052.1"/>
    <property type="molecule type" value="Genomic_DNA"/>
</dbReference>
<evidence type="ECO:0000313" key="3">
    <source>
        <dbReference type="Proteomes" id="UP000275772"/>
    </source>
</evidence>
<organism evidence="2 3">
    <name type="scientific">Blumeria hordei</name>
    <name type="common">Barley powdery mildew</name>
    <name type="synonym">Blumeria graminis f. sp. hordei</name>
    <dbReference type="NCBI Taxonomy" id="2867405"/>
    <lineage>
        <taxon>Eukaryota</taxon>
        <taxon>Fungi</taxon>
        <taxon>Dikarya</taxon>
        <taxon>Ascomycota</taxon>
        <taxon>Pezizomycotina</taxon>
        <taxon>Leotiomycetes</taxon>
        <taxon>Erysiphales</taxon>
        <taxon>Erysiphaceae</taxon>
        <taxon>Blumeria</taxon>
    </lineage>
</organism>